<evidence type="ECO:0000259" key="1">
    <source>
        <dbReference type="Pfam" id="PF10536"/>
    </source>
</evidence>
<proteinExistence type="predicted"/>
<dbReference type="PANTHER" id="PTHR46033">
    <property type="entry name" value="PROTEIN MAIN-LIKE 2"/>
    <property type="match status" value="1"/>
</dbReference>
<dbReference type="InterPro" id="IPR044824">
    <property type="entry name" value="MAIN-like"/>
</dbReference>
<feature type="non-terminal residue" evidence="2">
    <location>
        <position position="1"/>
    </location>
</feature>
<sequence>EPATFIHPGPVDPSVLILQNEHRSTQIWHDIELPILTCRRADSCLEGMDNVDDRVLPYLIRTGFYGVYRIGKIKTDWPLITALVERWRVETHTFHMRIGEATITLQDVEVLLGLPIDGWAVTSSDLPRPIEEWQELCGELFGVIPAANEFDGQFLKLTLFMDKFTELPADANLVSVEYHARARILAMIGGIVLPNKSGNMVSCKYIPLLRDINMIGSYSWGSAALAVLYHELCGATNPDTKQIGGCLTLLQIWAWERISCMRPQILNVPVIDHPGPLGYRWRATKLLRNVPTHVLRVYRDQLDLLTEDQFVWQPYQLEWLPDYCFRGINIWMSKVPLICFERVEWHFPDRVGRQFGMLQIIPVAPPAPPSPPPPPPPREFIPPVWFSHPECSTPNFDTSQHESQSQCVTQADTQTQIGTQGDSMLVGTQGENFGSIVRQTSIKFFRKRFSQRDKRAPNRYTPN</sequence>
<accession>A0ABR0CMX2</accession>
<dbReference type="PANTHER" id="PTHR46033:SF8">
    <property type="entry name" value="PROTEIN MAINTENANCE OF MERISTEMS-LIKE"/>
    <property type="match status" value="1"/>
</dbReference>
<dbReference type="EMBL" id="JAYDYQ010002687">
    <property type="protein sequence ID" value="KAK4478456.1"/>
    <property type="molecule type" value="Genomic_DNA"/>
</dbReference>
<evidence type="ECO:0000313" key="3">
    <source>
        <dbReference type="Proteomes" id="UP001291926"/>
    </source>
</evidence>
<organism evidence="2 3">
    <name type="scientific">Penstemon davidsonii</name>
    <dbReference type="NCBI Taxonomy" id="160366"/>
    <lineage>
        <taxon>Eukaryota</taxon>
        <taxon>Viridiplantae</taxon>
        <taxon>Streptophyta</taxon>
        <taxon>Embryophyta</taxon>
        <taxon>Tracheophyta</taxon>
        <taxon>Spermatophyta</taxon>
        <taxon>Magnoliopsida</taxon>
        <taxon>eudicotyledons</taxon>
        <taxon>Gunneridae</taxon>
        <taxon>Pentapetalae</taxon>
        <taxon>asterids</taxon>
        <taxon>lamiids</taxon>
        <taxon>Lamiales</taxon>
        <taxon>Plantaginaceae</taxon>
        <taxon>Cheloneae</taxon>
        <taxon>Penstemon</taxon>
    </lineage>
</organism>
<comment type="caution">
    <text evidence="2">The sequence shown here is derived from an EMBL/GenBank/DDBJ whole genome shotgun (WGS) entry which is preliminary data.</text>
</comment>
<reference evidence="2 3" key="1">
    <citation type="journal article" date="2023" name="bioRxiv">
        <title>Genome report: Whole genome sequence and annotation of Penstemon davidsonii.</title>
        <authorList>
            <person name="Ostevik K.L."/>
            <person name="Alabady M."/>
            <person name="Zhang M."/>
            <person name="Rausher M.D."/>
        </authorList>
    </citation>
    <scope>NUCLEOTIDE SEQUENCE [LARGE SCALE GENOMIC DNA]</scope>
    <source>
        <strain evidence="2">DNT005</strain>
        <tissue evidence="2">Whole leaf</tissue>
    </source>
</reference>
<dbReference type="InterPro" id="IPR019557">
    <property type="entry name" value="AminoTfrase-like_pln_mobile"/>
</dbReference>
<gene>
    <name evidence="2" type="ORF">RD792_013931</name>
</gene>
<protein>
    <recommendedName>
        <fullName evidence="1">Aminotransferase-like plant mobile domain-containing protein</fullName>
    </recommendedName>
</protein>
<evidence type="ECO:0000313" key="2">
    <source>
        <dbReference type="EMBL" id="KAK4478456.1"/>
    </source>
</evidence>
<feature type="domain" description="Aminotransferase-like plant mobile" evidence="1">
    <location>
        <begin position="63"/>
        <end position="363"/>
    </location>
</feature>
<name>A0ABR0CMX2_9LAMI</name>
<dbReference type="Proteomes" id="UP001291926">
    <property type="component" value="Unassembled WGS sequence"/>
</dbReference>
<keyword evidence="3" id="KW-1185">Reference proteome</keyword>
<dbReference type="Pfam" id="PF10536">
    <property type="entry name" value="PMD"/>
    <property type="match status" value="1"/>
</dbReference>